<organism evidence="2 3">
    <name type="scientific">Phrynocephalus forsythii</name>
    <dbReference type="NCBI Taxonomy" id="171643"/>
    <lineage>
        <taxon>Eukaryota</taxon>
        <taxon>Metazoa</taxon>
        <taxon>Chordata</taxon>
        <taxon>Craniata</taxon>
        <taxon>Vertebrata</taxon>
        <taxon>Euteleostomi</taxon>
        <taxon>Lepidosauria</taxon>
        <taxon>Squamata</taxon>
        <taxon>Bifurcata</taxon>
        <taxon>Unidentata</taxon>
        <taxon>Episquamata</taxon>
        <taxon>Toxicofera</taxon>
        <taxon>Iguania</taxon>
        <taxon>Acrodonta</taxon>
        <taxon>Agamidae</taxon>
        <taxon>Agaminae</taxon>
        <taxon>Phrynocephalus</taxon>
    </lineage>
</organism>
<accession>A0A9Q1B0M5</accession>
<keyword evidence="3" id="KW-1185">Reference proteome</keyword>
<sequence length="89" mass="10293">MAIPRMKSKELSNKKTHQTEEEKQSPTKKVFLPYIKGITGHMDKVLKKHNLQIVFRPTTKIQQMLWSAKEKRNPLATIGVYRIPCSCGQ</sequence>
<evidence type="ECO:0000313" key="2">
    <source>
        <dbReference type="EMBL" id="KAJ7324732.1"/>
    </source>
</evidence>
<feature type="region of interest" description="Disordered" evidence="1">
    <location>
        <begin position="1"/>
        <end position="27"/>
    </location>
</feature>
<comment type="caution">
    <text evidence="2">The sequence shown here is derived from an EMBL/GenBank/DDBJ whole genome shotgun (WGS) entry which is preliminary data.</text>
</comment>
<dbReference type="EMBL" id="JAPFRF010000008">
    <property type="protein sequence ID" value="KAJ7324732.1"/>
    <property type="molecule type" value="Genomic_DNA"/>
</dbReference>
<proteinExistence type="predicted"/>
<protein>
    <submittedName>
        <fullName evidence="2">Uncharacterized protein</fullName>
    </submittedName>
</protein>
<dbReference type="Proteomes" id="UP001142489">
    <property type="component" value="Unassembled WGS sequence"/>
</dbReference>
<name>A0A9Q1B0M5_9SAUR</name>
<evidence type="ECO:0000256" key="1">
    <source>
        <dbReference type="SAM" id="MobiDB-lite"/>
    </source>
</evidence>
<dbReference type="AlphaFoldDB" id="A0A9Q1B0M5"/>
<reference evidence="2" key="1">
    <citation type="journal article" date="2023" name="DNA Res.">
        <title>Chromosome-level genome assembly of Phrynocephalus forsythii using third-generation DNA sequencing and Hi-C analysis.</title>
        <authorList>
            <person name="Qi Y."/>
            <person name="Zhao W."/>
            <person name="Zhao Y."/>
            <person name="Niu C."/>
            <person name="Cao S."/>
            <person name="Zhang Y."/>
        </authorList>
    </citation>
    <scope>NUCLEOTIDE SEQUENCE</scope>
    <source>
        <tissue evidence="2">Muscle</tissue>
    </source>
</reference>
<feature type="compositionally biased region" description="Basic and acidic residues" evidence="1">
    <location>
        <begin position="7"/>
        <end position="25"/>
    </location>
</feature>
<evidence type="ECO:0000313" key="3">
    <source>
        <dbReference type="Proteomes" id="UP001142489"/>
    </source>
</evidence>
<gene>
    <name evidence="2" type="ORF">JRQ81_017752</name>
</gene>
<feature type="non-terminal residue" evidence="2">
    <location>
        <position position="89"/>
    </location>
</feature>
<dbReference type="OrthoDB" id="8963429at2759"/>